<evidence type="ECO:0000256" key="3">
    <source>
        <dbReference type="ARBA" id="ARBA00022448"/>
    </source>
</evidence>
<dbReference type="RefSeq" id="WP_254166607.1">
    <property type="nucleotide sequence ID" value="NZ_JANAFB010000018.1"/>
</dbReference>
<dbReference type="AlphaFoldDB" id="A0A9X2KIR2"/>
<dbReference type="EMBL" id="JANAFB010000018">
    <property type="protein sequence ID" value="MCP3426099.1"/>
    <property type="molecule type" value="Genomic_DNA"/>
</dbReference>
<dbReference type="NCBIfam" id="TIGR00842">
    <property type="entry name" value="bcct"/>
    <property type="match status" value="1"/>
</dbReference>
<evidence type="ECO:0000256" key="8">
    <source>
        <dbReference type="SAM" id="MobiDB-lite"/>
    </source>
</evidence>
<comment type="subcellular location">
    <subcellularLocation>
        <location evidence="1">Cell membrane</location>
        <topology evidence="1">Multi-pass membrane protein</topology>
    </subcellularLocation>
</comment>
<keyword evidence="4" id="KW-1003">Cell membrane</keyword>
<evidence type="ECO:0000256" key="9">
    <source>
        <dbReference type="SAM" id="Phobius"/>
    </source>
</evidence>
<evidence type="ECO:0000256" key="4">
    <source>
        <dbReference type="ARBA" id="ARBA00022475"/>
    </source>
</evidence>
<proteinExistence type="inferred from homology"/>
<evidence type="ECO:0000256" key="2">
    <source>
        <dbReference type="ARBA" id="ARBA00005658"/>
    </source>
</evidence>
<keyword evidence="11" id="KW-1185">Reference proteome</keyword>
<comment type="similarity">
    <text evidence="2">Belongs to the BCCT transporter (TC 2.A.15) family.</text>
</comment>
<dbReference type="GO" id="GO:0005886">
    <property type="term" value="C:plasma membrane"/>
    <property type="evidence" value="ECO:0007669"/>
    <property type="project" value="UniProtKB-SubCell"/>
</dbReference>
<feature type="transmembrane region" description="Helical" evidence="9">
    <location>
        <begin position="429"/>
        <end position="453"/>
    </location>
</feature>
<evidence type="ECO:0000256" key="5">
    <source>
        <dbReference type="ARBA" id="ARBA00022692"/>
    </source>
</evidence>
<feature type="transmembrane region" description="Helical" evidence="9">
    <location>
        <begin position="369"/>
        <end position="387"/>
    </location>
</feature>
<feature type="transmembrane region" description="Helical" evidence="9">
    <location>
        <begin position="71"/>
        <end position="90"/>
    </location>
</feature>
<sequence>MSNFLTRKPDLREGDIPDRVKHKMRKGLLDKRVFIPAAIVMALFIGITLAFPAEANRVFSALQEDVIGYFGWYYVAIVALFVIFALYLGFSRLGDIKLGPDDSTPDYSFMTWLAFLFAAGMGIGLVFYGASEPLSHFASPPPGVGGTEEQVAQSAMSRSFLHWGLHPWAIYVIVGMAIAYATHRKKLPLSIRYSLKPLLGNKIKGAWGDLIDVVALVGVLFGVATSMGLGVMQIAAGLGFLNIDANNNFAYTLIIIVLSAVTLFSVVTGLEKGMKWLSNGNLILAGVIALFVLVFGPTIFILQEFIQSIGDYLQNVIQMTFSTFALDGEAGQEFSGAWTTFYWGWWISWSAFVGMFIARVSRGRTVREFVMAVLLVPAAMSFFWFSVMGGTALHEQIFGGGGLIGADGTVDSENALFGMLQNLPASVPLVIGAIILIVVFFVTSADSGALVLGMIASSGSPNPKTWVRVFWVLVSGGAATALLWAGGEDSLNAIQTVSILTALPFSVVVLLMCLSLFKSLSAEHALFVRAQRRQVRNELTEQISESVSEQWEEGLSKLEEQVNDRTGSIDLSGTKVELDGGGQGVLTRNAKSADAPWKIRPEGREKR</sequence>
<dbReference type="Proteomes" id="UP001139502">
    <property type="component" value="Unassembled WGS sequence"/>
</dbReference>
<dbReference type="InterPro" id="IPR000060">
    <property type="entry name" value="BCCT_transptr"/>
</dbReference>
<evidence type="ECO:0000313" key="10">
    <source>
        <dbReference type="EMBL" id="MCP3426099.1"/>
    </source>
</evidence>
<reference evidence="10" key="1">
    <citation type="submission" date="2022-06" db="EMBL/GenBank/DDBJ databases">
        <title>Rothia sp. isolated from sandalwood seedling.</title>
        <authorList>
            <person name="Tuikhar N."/>
            <person name="Kirdat K."/>
            <person name="Thorat V."/>
            <person name="Swetha P."/>
            <person name="Padma S."/>
            <person name="Sundararaj R."/>
            <person name="Yadav A."/>
        </authorList>
    </citation>
    <scope>NUCLEOTIDE SEQUENCE</scope>
    <source>
        <strain evidence="10">AR01</strain>
    </source>
</reference>
<comment type="caution">
    <text evidence="10">The sequence shown here is derived from an EMBL/GenBank/DDBJ whole genome shotgun (WGS) entry which is preliminary data.</text>
</comment>
<feature type="transmembrane region" description="Helical" evidence="9">
    <location>
        <begin position="497"/>
        <end position="517"/>
    </location>
</feature>
<dbReference type="PANTHER" id="PTHR30047">
    <property type="entry name" value="HIGH-AFFINITY CHOLINE TRANSPORT PROTEIN-RELATED"/>
    <property type="match status" value="1"/>
</dbReference>
<evidence type="ECO:0000313" key="11">
    <source>
        <dbReference type="Proteomes" id="UP001139502"/>
    </source>
</evidence>
<feature type="transmembrane region" description="Helical" evidence="9">
    <location>
        <begin position="249"/>
        <end position="270"/>
    </location>
</feature>
<organism evidence="10 11">
    <name type="scientific">Rothia santali</name>
    <dbReference type="NCBI Taxonomy" id="2949643"/>
    <lineage>
        <taxon>Bacteria</taxon>
        <taxon>Bacillati</taxon>
        <taxon>Actinomycetota</taxon>
        <taxon>Actinomycetes</taxon>
        <taxon>Micrococcales</taxon>
        <taxon>Micrococcaceae</taxon>
        <taxon>Rothia</taxon>
    </lineage>
</organism>
<keyword evidence="5 9" id="KW-0812">Transmembrane</keyword>
<feature type="region of interest" description="Disordered" evidence="8">
    <location>
        <begin position="580"/>
        <end position="607"/>
    </location>
</feature>
<accession>A0A9X2KIR2</accession>
<feature type="transmembrane region" description="Helical" evidence="9">
    <location>
        <begin position="210"/>
        <end position="243"/>
    </location>
</feature>
<feature type="compositionally biased region" description="Basic and acidic residues" evidence="8">
    <location>
        <begin position="597"/>
        <end position="607"/>
    </location>
</feature>
<feature type="transmembrane region" description="Helical" evidence="9">
    <location>
        <begin position="33"/>
        <end position="51"/>
    </location>
</feature>
<feature type="transmembrane region" description="Helical" evidence="9">
    <location>
        <begin position="111"/>
        <end position="130"/>
    </location>
</feature>
<dbReference type="Pfam" id="PF02028">
    <property type="entry name" value="BCCT"/>
    <property type="match status" value="1"/>
</dbReference>
<feature type="transmembrane region" description="Helical" evidence="9">
    <location>
        <begin position="465"/>
        <end position="485"/>
    </location>
</feature>
<dbReference type="GO" id="GO:0022857">
    <property type="term" value="F:transmembrane transporter activity"/>
    <property type="evidence" value="ECO:0007669"/>
    <property type="project" value="InterPro"/>
</dbReference>
<feature type="transmembrane region" description="Helical" evidence="9">
    <location>
        <begin position="165"/>
        <end position="182"/>
    </location>
</feature>
<name>A0A9X2KIR2_9MICC</name>
<keyword evidence="3" id="KW-0813">Transport</keyword>
<protein>
    <submittedName>
        <fullName evidence="10">BCCT family transporter</fullName>
    </submittedName>
</protein>
<gene>
    <name evidence="10" type="ORF">NBM05_08800</name>
</gene>
<feature type="transmembrane region" description="Helical" evidence="9">
    <location>
        <begin position="282"/>
        <end position="302"/>
    </location>
</feature>
<evidence type="ECO:0000256" key="6">
    <source>
        <dbReference type="ARBA" id="ARBA00022989"/>
    </source>
</evidence>
<feature type="transmembrane region" description="Helical" evidence="9">
    <location>
        <begin position="340"/>
        <end position="357"/>
    </location>
</feature>
<dbReference type="PANTHER" id="PTHR30047:SF7">
    <property type="entry name" value="HIGH-AFFINITY CHOLINE TRANSPORT PROTEIN"/>
    <property type="match status" value="1"/>
</dbReference>
<keyword evidence="6 9" id="KW-1133">Transmembrane helix</keyword>
<keyword evidence="7 9" id="KW-0472">Membrane</keyword>
<evidence type="ECO:0000256" key="7">
    <source>
        <dbReference type="ARBA" id="ARBA00023136"/>
    </source>
</evidence>
<evidence type="ECO:0000256" key="1">
    <source>
        <dbReference type="ARBA" id="ARBA00004651"/>
    </source>
</evidence>